<dbReference type="AlphaFoldDB" id="A0A843YTB9"/>
<dbReference type="EMBL" id="WINI01000009">
    <property type="protein sequence ID" value="MQR02450.1"/>
    <property type="molecule type" value="Genomic_DNA"/>
</dbReference>
<sequence length="322" mass="35236">MNMATPQTMLSVVARDEVHLQFTLKEHADSKEFFKTLGKLWESEITGIADPALNQHHQLTGGSANIVLGFKPELWRQVYPANAPDNLCSFDKDVVGTNGMIAPATQQDIWVWITQSNAATLYDSMSKVVSLLLPFADLVSEQICFPYHNNVTFDGFADGVANPNPFRANSVAIIPDGEKGAGGSTVMIQKWRMDVEKLRSLSVHQAENVWGRTKAGSHQLSPLPEDSHVGRNQFRRNGEEIDIVRRNANYGNAKEAGIMFVGFCNDITVTMGMLKQMYGVGADGVSKTDKLLDFATALSSAIYFVPSLDALSKIGISPADPD</sequence>
<organism evidence="7 8">
    <name type="scientific">Glaciimonas soli</name>
    <dbReference type="NCBI Taxonomy" id="2590999"/>
    <lineage>
        <taxon>Bacteria</taxon>
        <taxon>Pseudomonadati</taxon>
        <taxon>Pseudomonadota</taxon>
        <taxon>Betaproteobacteria</taxon>
        <taxon>Burkholderiales</taxon>
        <taxon>Oxalobacteraceae</taxon>
        <taxon>Glaciimonas</taxon>
    </lineage>
</organism>
<keyword evidence="4" id="KW-0560">Oxidoreductase</keyword>
<evidence type="ECO:0000256" key="5">
    <source>
        <dbReference type="ARBA" id="ARBA00023004"/>
    </source>
</evidence>
<dbReference type="SUPFAM" id="SSF54909">
    <property type="entry name" value="Dimeric alpha+beta barrel"/>
    <property type="match status" value="1"/>
</dbReference>
<dbReference type="PANTHER" id="PTHR30521">
    <property type="entry name" value="DEFERROCHELATASE/PEROXIDASE"/>
    <property type="match status" value="1"/>
</dbReference>
<keyword evidence="5" id="KW-0408">Iron</keyword>
<evidence type="ECO:0000256" key="4">
    <source>
        <dbReference type="ARBA" id="ARBA00023002"/>
    </source>
</evidence>
<dbReference type="GO" id="GO:0005829">
    <property type="term" value="C:cytosol"/>
    <property type="evidence" value="ECO:0007669"/>
    <property type="project" value="TreeGrafter"/>
</dbReference>
<keyword evidence="3" id="KW-0479">Metal-binding</keyword>
<accession>A0A843YTB9</accession>
<evidence type="ECO:0000256" key="2">
    <source>
        <dbReference type="ARBA" id="ARBA00022559"/>
    </source>
</evidence>
<dbReference type="GO" id="GO:0020037">
    <property type="term" value="F:heme binding"/>
    <property type="evidence" value="ECO:0007669"/>
    <property type="project" value="InterPro"/>
</dbReference>
<gene>
    <name evidence="7" type="ORF">GEV47_17375</name>
</gene>
<comment type="cofactor">
    <cofactor evidence="1">
        <name>heme b</name>
        <dbReference type="ChEBI" id="CHEBI:60344"/>
    </cofactor>
</comment>
<dbReference type="GO" id="GO:0004601">
    <property type="term" value="F:peroxidase activity"/>
    <property type="evidence" value="ECO:0007669"/>
    <property type="project" value="UniProtKB-KW"/>
</dbReference>
<evidence type="ECO:0000259" key="6">
    <source>
        <dbReference type="Pfam" id="PF20628"/>
    </source>
</evidence>
<dbReference type="InterPro" id="IPR011008">
    <property type="entry name" value="Dimeric_a/b-barrel"/>
</dbReference>
<dbReference type="InterPro" id="IPR048328">
    <property type="entry name" value="Dyp_perox_C"/>
</dbReference>
<dbReference type="Proteomes" id="UP000451565">
    <property type="component" value="Unassembled WGS sequence"/>
</dbReference>
<evidence type="ECO:0000256" key="1">
    <source>
        <dbReference type="ARBA" id="ARBA00001970"/>
    </source>
</evidence>
<protein>
    <submittedName>
        <fullName evidence="7">Dyp-type peroxidase</fullName>
    </submittedName>
</protein>
<proteinExistence type="predicted"/>
<dbReference type="RefSeq" id="WP_153236073.1">
    <property type="nucleotide sequence ID" value="NZ_WINI01000009.1"/>
</dbReference>
<dbReference type="PANTHER" id="PTHR30521:SF0">
    <property type="entry name" value="DYP-TYPE PEROXIDASE FAMILY PROTEIN"/>
    <property type="match status" value="1"/>
</dbReference>
<name>A0A843YTB9_9BURK</name>
<feature type="domain" description="Dyp-type peroxidase C-terminal" evidence="6">
    <location>
        <begin position="153"/>
        <end position="309"/>
    </location>
</feature>
<comment type="caution">
    <text evidence="7">The sequence shown here is derived from an EMBL/GenBank/DDBJ whole genome shotgun (WGS) entry which is preliminary data.</text>
</comment>
<keyword evidence="2 7" id="KW-0575">Peroxidase</keyword>
<dbReference type="OrthoDB" id="3251355at2"/>
<dbReference type="PROSITE" id="PS51404">
    <property type="entry name" value="DYP_PEROXIDASE"/>
    <property type="match status" value="1"/>
</dbReference>
<dbReference type="GO" id="GO:0046872">
    <property type="term" value="F:metal ion binding"/>
    <property type="evidence" value="ECO:0007669"/>
    <property type="project" value="UniProtKB-KW"/>
</dbReference>
<dbReference type="InterPro" id="IPR006314">
    <property type="entry name" value="Dyp_peroxidase"/>
</dbReference>
<reference evidence="7 8" key="1">
    <citation type="submission" date="2019-10" db="EMBL/GenBank/DDBJ databases">
        <title>Glaciimonas soli sp. nov., a psychrophilic bacterium isolated from the forest soil of a high elevation mountain in Taiwan.</title>
        <authorList>
            <person name="Wang L.-T."/>
            <person name="Shieh W.Y."/>
        </authorList>
    </citation>
    <scope>NUCLEOTIDE SEQUENCE [LARGE SCALE GENOMIC DNA]</scope>
    <source>
        <strain evidence="7 8">GS1</strain>
    </source>
</reference>
<keyword evidence="8" id="KW-1185">Reference proteome</keyword>
<dbReference type="Pfam" id="PF20628">
    <property type="entry name" value="Dyp_perox_C"/>
    <property type="match status" value="1"/>
</dbReference>
<evidence type="ECO:0000313" key="7">
    <source>
        <dbReference type="EMBL" id="MQR02450.1"/>
    </source>
</evidence>
<dbReference type="NCBIfam" id="TIGR01413">
    <property type="entry name" value="Dyp_perox_fam"/>
    <property type="match status" value="1"/>
</dbReference>
<evidence type="ECO:0000313" key="8">
    <source>
        <dbReference type="Proteomes" id="UP000451565"/>
    </source>
</evidence>
<evidence type="ECO:0000256" key="3">
    <source>
        <dbReference type="ARBA" id="ARBA00022723"/>
    </source>
</evidence>